<dbReference type="Gene3D" id="2.40.50.140">
    <property type="entry name" value="Nucleic acid-binding proteins"/>
    <property type="match status" value="2"/>
</dbReference>
<dbReference type="InterPro" id="IPR029460">
    <property type="entry name" value="DNAPol_HHH"/>
</dbReference>
<feature type="domain" description="Polymerase/histidinol phosphatase N-terminal" evidence="15">
    <location>
        <begin position="473"/>
        <end position="542"/>
    </location>
</feature>
<dbReference type="InterPro" id="IPR012340">
    <property type="entry name" value="NA-bd_OB-fold"/>
</dbReference>
<comment type="catalytic activity">
    <reaction evidence="12 13">
        <text>DNA(n) + a 2'-deoxyribonucleoside 5'-triphosphate = DNA(n+1) + diphosphate</text>
        <dbReference type="Rhea" id="RHEA:22508"/>
        <dbReference type="Rhea" id="RHEA-COMP:17339"/>
        <dbReference type="Rhea" id="RHEA-COMP:17340"/>
        <dbReference type="ChEBI" id="CHEBI:33019"/>
        <dbReference type="ChEBI" id="CHEBI:61560"/>
        <dbReference type="ChEBI" id="CHEBI:173112"/>
        <dbReference type="EC" id="2.7.7.7"/>
    </reaction>
</comment>
<dbReference type="SUPFAM" id="SSF160975">
    <property type="entry name" value="AF1531-like"/>
    <property type="match status" value="1"/>
</dbReference>
<comment type="caution">
    <text evidence="16">The sequence shown here is derived from an EMBL/GenBank/DDBJ whole genome shotgun (WGS) entry which is preliminary data.</text>
</comment>
<dbReference type="Pfam" id="PF02811">
    <property type="entry name" value="PHP"/>
    <property type="match status" value="2"/>
</dbReference>
<dbReference type="GO" id="GO:0006261">
    <property type="term" value="P:DNA-templated DNA replication"/>
    <property type="evidence" value="ECO:0007669"/>
    <property type="project" value="UniProtKB-UniRule"/>
</dbReference>
<dbReference type="Pfam" id="PF01336">
    <property type="entry name" value="tRNA_anti-codon"/>
    <property type="match status" value="2"/>
</dbReference>
<dbReference type="PANTHER" id="PTHR32294:SF5">
    <property type="entry name" value="DNA POLYMERASE III POLC-TYPE"/>
    <property type="match status" value="1"/>
</dbReference>
<dbReference type="GO" id="GO:0003887">
    <property type="term" value="F:DNA-directed DNA polymerase activity"/>
    <property type="evidence" value="ECO:0007669"/>
    <property type="project" value="UniProtKB-UniRule"/>
</dbReference>
<keyword evidence="8 13" id="KW-0378">Hydrolase</keyword>
<dbReference type="Pfam" id="PF07733">
    <property type="entry name" value="DNA_pol3_alpha"/>
    <property type="match status" value="2"/>
</dbReference>
<keyword evidence="7 13" id="KW-0540">Nuclease</keyword>
<evidence type="ECO:0000256" key="11">
    <source>
        <dbReference type="ARBA" id="ARBA00025611"/>
    </source>
</evidence>
<dbReference type="InterPro" id="IPR012337">
    <property type="entry name" value="RNaseH-like_sf"/>
</dbReference>
<dbReference type="GO" id="GO:0003677">
    <property type="term" value="F:DNA binding"/>
    <property type="evidence" value="ECO:0007669"/>
    <property type="project" value="UniProtKB-UniRule"/>
</dbReference>
<dbReference type="GO" id="GO:0008408">
    <property type="term" value="F:3'-5' exonuclease activity"/>
    <property type="evidence" value="ECO:0007669"/>
    <property type="project" value="UniProtKB-UniRule"/>
</dbReference>
<evidence type="ECO:0000256" key="5">
    <source>
        <dbReference type="ARBA" id="ARBA00022695"/>
    </source>
</evidence>
<dbReference type="NCBIfam" id="TIGR01405">
    <property type="entry name" value="polC_Gram_pos"/>
    <property type="match status" value="1"/>
</dbReference>
<dbReference type="Pfam" id="PF00929">
    <property type="entry name" value="RNase_T"/>
    <property type="match status" value="1"/>
</dbReference>
<dbReference type="InterPro" id="IPR003141">
    <property type="entry name" value="Pol/His_phosphatase_N"/>
</dbReference>
<dbReference type="InterPro" id="IPR036397">
    <property type="entry name" value="RNaseH_sf"/>
</dbReference>
<gene>
    <name evidence="13" type="primary">polC</name>
    <name evidence="16" type="ORF">IAB70_04315</name>
</gene>
<proteinExistence type="inferred from homology"/>
<dbReference type="Proteomes" id="UP000824093">
    <property type="component" value="Unassembled WGS sequence"/>
</dbReference>
<evidence type="ECO:0000259" key="14">
    <source>
        <dbReference type="SMART" id="SM00479"/>
    </source>
</evidence>
<evidence type="ECO:0000256" key="7">
    <source>
        <dbReference type="ARBA" id="ARBA00022722"/>
    </source>
</evidence>
<dbReference type="Gene3D" id="1.10.150.700">
    <property type="entry name" value="PolC, middle finger domain"/>
    <property type="match status" value="2"/>
</dbReference>
<dbReference type="HAMAP" id="MF_00356">
    <property type="entry name" value="DNApol_PolC"/>
    <property type="match status" value="1"/>
</dbReference>
<reference evidence="16" key="1">
    <citation type="submission" date="2020-10" db="EMBL/GenBank/DDBJ databases">
        <authorList>
            <person name="Gilroy R."/>
        </authorList>
    </citation>
    <scope>NUCLEOTIDE SEQUENCE</scope>
    <source>
        <strain evidence="16">CHK195-15760</strain>
    </source>
</reference>
<protein>
    <recommendedName>
        <fullName evidence="13">DNA polymerase III PolC-type</fullName>
        <shortName evidence="13">PolIII</shortName>
        <ecNumber evidence="13">2.7.7.7</ecNumber>
    </recommendedName>
</protein>
<dbReference type="CDD" id="cd06127">
    <property type="entry name" value="DEDDh"/>
    <property type="match status" value="1"/>
</dbReference>
<evidence type="ECO:0000256" key="3">
    <source>
        <dbReference type="ARBA" id="ARBA00022490"/>
    </source>
</evidence>
<dbReference type="InterPro" id="IPR006054">
    <property type="entry name" value="DnaQ"/>
</dbReference>
<dbReference type="EMBL" id="DVNH01000027">
    <property type="protein sequence ID" value="HIU51830.1"/>
    <property type="molecule type" value="Genomic_DNA"/>
</dbReference>
<dbReference type="SUPFAM" id="SSF53098">
    <property type="entry name" value="Ribonuclease H-like"/>
    <property type="match status" value="1"/>
</dbReference>
<dbReference type="GO" id="GO:0005737">
    <property type="term" value="C:cytoplasm"/>
    <property type="evidence" value="ECO:0007669"/>
    <property type="project" value="UniProtKB-SubCell"/>
</dbReference>
<organism evidence="16 17">
    <name type="scientific">Candidatus Merdicola faecigallinarum</name>
    <dbReference type="NCBI Taxonomy" id="2840862"/>
    <lineage>
        <taxon>Bacteria</taxon>
        <taxon>Bacillati</taxon>
        <taxon>Bacillota</taxon>
        <taxon>Clostridia</taxon>
        <taxon>Candidatus Merdicola</taxon>
    </lineage>
</organism>
<dbReference type="Gene3D" id="3.20.20.140">
    <property type="entry name" value="Metal-dependent hydrolases"/>
    <property type="match status" value="2"/>
</dbReference>
<dbReference type="Gene3D" id="1.10.150.870">
    <property type="match status" value="1"/>
</dbReference>
<comment type="similarity">
    <text evidence="13">Belongs to the DNA polymerase type-C family. PolC subfamily.</text>
</comment>
<keyword evidence="3 13" id="KW-0963">Cytoplasm</keyword>
<evidence type="ECO:0000313" key="17">
    <source>
        <dbReference type="Proteomes" id="UP000824093"/>
    </source>
</evidence>
<evidence type="ECO:0000256" key="10">
    <source>
        <dbReference type="ARBA" id="ARBA00022932"/>
    </source>
</evidence>
<dbReference type="InterPro" id="IPR044923">
    <property type="entry name" value="PolC_middle_finger_sf"/>
</dbReference>
<keyword evidence="6 13" id="KW-0235">DNA replication</keyword>
<reference evidence="16" key="2">
    <citation type="journal article" date="2021" name="PeerJ">
        <title>Extensive microbial diversity within the chicken gut microbiome revealed by metagenomics and culture.</title>
        <authorList>
            <person name="Gilroy R."/>
            <person name="Ravi A."/>
            <person name="Getino M."/>
            <person name="Pursley I."/>
            <person name="Horton D.L."/>
            <person name="Alikhan N.F."/>
            <person name="Baker D."/>
            <person name="Gharbi K."/>
            <person name="Hall N."/>
            <person name="Watson M."/>
            <person name="Adriaenssens E.M."/>
            <person name="Foster-Nyarko E."/>
            <person name="Jarju S."/>
            <person name="Secka A."/>
            <person name="Antonio M."/>
            <person name="Oren A."/>
            <person name="Chaudhuri R.R."/>
            <person name="La Ragione R."/>
            <person name="Hildebrand F."/>
            <person name="Pallen M.J."/>
        </authorList>
    </citation>
    <scope>NUCLEOTIDE SEQUENCE</scope>
    <source>
        <strain evidence="16">CHK195-15760</strain>
    </source>
</reference>
<evidence type="ECO:0000256" key="9">
    <source>
        <dbReference type="ARBA" id="ARBA00022839"/>
    </source>
</evidence>
<keyword evidence="10 13" id="KW-0239">DNA-directed DNA polymerase</keyword>
<comment type="function">
    <text evidence="11">DNA polymerase III is a complex, multichain enzyme responsible for most of the replicative synthesis in bacteria. This DNA polymerase also exhibits 3' to 5' exonuclease activity. The alpha chain is the DNA polymerase.</text>
</comment>
<dbReference type="InterPro" id="IPR013520">
    <property type="entry name" value="Ribonucl_H"/>
</dbReference>
<dbReference type="SMART" id="SM00479">
    <property type="entry name" value="EXOIII"/>
    <property type="match status" value="1"/>
</dbReference>
<comment type="function">
    <text evidence="1 13">Required for replicative DNA synthesis. This DNA polymerase also exhibits 3' to 5' exonuclease activity.</text>
</comment>
<feature type="domain" description="Exonuclease" evidence="14">
    <location>
        <begin position="559"/>
        <end position="724"/>
    </location>
</feature>
<comment type="subcellular location">
    <subcellularLocation>
        <location evidence="2 13">Cytoplasm</location>
    </subcellularLocation>
</comment>
<dbReference type="InterPro" id="IPR004365">
    <property type="entry name" value="NA-bd_OB_tRNA"/>
</dbReference>
<evidence type="ECO:0000256" key="2">
    <source>
        <dbReference type="ARBA" id="ARBA00004496"/>
    </source>
</evidence>
<keyword evidence="4 13" id="KW-0808">Transferase</keyword>
<dbReference type="Gene3D" id="3.30.1900.20">
    <property type="match status" value="2"/>
</dbReference>
<dbReference type="InterPro" id="IPR004805">
    <property type="entry name" value="DnaE2/DnaE/PolC"/>
</dbReference>
<dbReference type="CDD" id="cd04484">
    <property type="entry name" value="polC_OBF"/>
    <property type="match status" value="2"/>
</dbReference>
<keyword evidence="9 13" id="KW-0269">Exonuclease</keyword>
<dbReference type="Pfam" id="PF17657">
    <property type="entry name" value="DNA_pol3_finger"/>
    <property type="match status" value="1"/>
</dbReference>
<accession>A0A9D1S9G9</accession>
<evidence type="ECO:0000256" key="12">
    <source>
        <dbReference type="ARBA" id="ARBA00049244"/>
    </source>
</evidence>
<dbReference type="NCBIfam" id="NF001688">
    <property type="entry name" value="PRK00448.1"/>
    <property type="match status" value="1"/>
</dbReference>
<evidence type="ECO:0000256" key="4">
    <source>
        <dbReference type="ARBA" id="ARBA00022679"/>
    </source>
</evidence>
<evidence type="ECO:0000256" key="8">
    <source>
        <dbReference type="ARBA" id="ARBA00022801"/>
    </source>
</evidence>
<dbReference type="NCBIfam" id="TIGR00573">
    <property type="entry name" value="dnaq"/>
    <property type="match status" value="1"/>
</dbReference>
<name>A0A9D1S9G9_9FIRM</name>
<dbReference type="InterPro" id="IPR011708">
    <property type="entry name" value="DNA_pol3_alpha_NTPase_dom"/>
</dbReference>
<evidence type="ECO:0000259" key="15">
    <source>
        <dbReference type="SMART" id="SM00481"/>
    </source>
</evidence>
<dbReference type="Gene3D" id="3.30.420.10">
    <property type="entry name" value="Ribonuclease H-like superfamily/Ribonuclease H"/>
    <property type="match status" value="1"/>
</dbReference>
<keyword evidence="5 13" id="KW-0548">Nucleotidyltransferase</keyword>
<dbReference type="Pfam" id="PF14579">
    <property type="entry name" value="HHH_6"/>
    <property type="match status" value="1"/>
</dbReference>
<dbReference type="FunFam" id="3.30.420.10:FF:000045">
    <property type="entry name" value="3'-5' exonuclease DinG"/>
    <property type="match status" value="1"/>
</dbReference>
<evidence type="ECO:0000313" key="16">
    <source>
        <dbReference type="EMBL" id="HIU51830.1"/>
    </source>
</evidence>
<dbReference type="EC" id="2.7.7.7" evidence="13"/>
<evidence type="ECO:0000256" key="13">
    <source>
        <dbReference type="HAMAP-Rule" id="MF_00356"/>
    </source>
</evidence>
<evidence type="ECO:0000256" key="6">
    <source>
        <dbReference type="ARBA" id="ARBA00022705"/>
    </source>
</evidence>
<dbReference type="InterPro" id="IPR040982">
    <property type="entry name" value="DNA_pol3_finger"/>
</dbReference>
<sequence length="1577" mass="178299">MENLKLMRDVFSDYQKENKILEAYIQNVNLYRKENKLVLEITSNLFVPIKDIWYFEIFLRERFSIEKIEIKIHYSNEVDIPKVEDEWANIICYMAHKYPLMKPLLLMNSKVEVIGNKIDVKMHIKGADFLKAKKTDKELEKVIKNLLDETYQVFIEEEIRKEDLLAIANETKHTEEEVIKHAMEEVNIPAPVEYEVSYEESPFNSPEGSLNDMMLDELQEGMEENQVYIMGKPSRAKEKLMKIRGITANDGRVALEGRIVNTEIKQTKSGKAIIIFELYDGTGILTCKSFTTPEEADGIVEKIKQAKAIKAIGKAQLDPYAGDITVLANSIIETNAEVPEMPEEDESTPLIMGSSLTIREPLVKVADLSVDDGKVALEGEVINSEDRELKSGKTLFSFDLYDGTSTLTCKAFLDKNHAKKIMGRIKKAKGIRIAGTAQMDQYAGEITVMANTIIETEGMKKETRQDTAEVKRVELHMHTQMSQMDGMTSAKDLIKRAMKWGMKSIAITDHGVVQAFPDAHKLLGVDNPDMKVIYGVEAYLVPDKTPSVSFPKGQSLNTTYCVLDLETTGLSFRTEKITEIGIMKVKDGEVIDEFSCFVNPEKPIPPKVVEVTNITDDMVKDAETIEQVLPKVIEFIGDSVLVAHNADFDIGFLKYNAKQQGLSIENTYIDTLRLAKDLFPDYKKYKLGKIAENLGIVVEVAHRALDDVDTTVKVFRHMLKMLEEKGVKTVDDIDIKLAGEADFKKLPSYHAIILAQNYIGLRNLYKLVSISHLHYFYKKPRILKSIYKKYSEGLIMGSACEAGELYRAIVAGKTDEEIEEIAKDYDYLEIQPIGNNMFMVRNGTVPDVESLQDINRKIVQLGEKLDKLVVATCDVHFMDPQDEIYRRVLQAGQGYDDADEQAPLYLRTTDEMLKEFQYLGPQKAYEVVVTNTNKIADMCEQISPISPEKCPPHIPGCEETIKTIAYGKAHELYGENLPEIVEKRLEKELNSIIKNGFSVMYIIAQKLVWKSNEDGYIVGSRGSVGSSFVANMTGITEVNSLPPHYRCPNCKYSDFSDYGYKNGFDLPDKECPKCGHMLDKDGMDIPFETFLGFDGDKEPDIDLNFSGEYQAKAHKYTEVIFGKGTTFKAGTVGTVADKTAFGYVKKYFEERQLTVNNAEVLRISAGCTGIKRTTGQHPGGIIVVPKGREIYEFTPVQHPADDPNSDIITTHFDYHSIDQNLLKLDILGHDDPTMIRMLFDLTGKDPTKVPLDDKETMSIFASTKALGVTPEQIHSEVGTFGVPEFGTKFVRGMLVDTRPTTFEELLRISGLSHGTDVWLNNAQTLIEEGTITLQDAICTRDDIMLYLIKQGLPPKPAFKIMEFVRKGKPSKDPEKWKEHEEMMREYHIPEWYINSCKKIKYMFPKAHAAAYVTNAFRIAWFKVHEPKAYYTAYFTIRADEFDSEIMCHGKEKVKNKMKEIDLQGNSATAKDKNMYAILELVLEMYERGIDFLPIDLYKSHATKFRIEEDGIRPPLNSLPGLGTVAAIGIDEAKKDGKFMSIDDMKIRSKIGKSVVELLEKAGCLKGMTQSNQMSFFV</sequence>
<dbReference type="SMART" id="SM00481">
    <property type="entry name" value="POLIIIAc"/>
    <property type="match status" value="1"/>
</dbReference>
<dbReference type="CDD" id="cd07435">
    <property type="entry name" value="PHP_PolIIIA_POLC"/>
    <property type="match status" value="1"/>
</dbReference>
<dbReference type="PANTHER" id="PTHR32294">
    <property type="entry name" value="DNA POLYMERASE III SUBUNIT ALPHA"/>
    <property type="match status" value="1"/>
</dbReference>
<dbReference type="InterPro" id="IPR006308">
    <property type="entry name" value="Pol_III_a_PolC-type_gram_pos"/>
</dbReference>
<dbReference type="InterPro" id="IPR004013">
    <property type="entry name" value="PHP_dom"/>
</dbReference>
<evidence type="ECO:0000256" key="1">
    <source>
        <dbReference type="ARBA" id="ARBA00003452"/>
    </source>
</evidence>